<keyword evidence="3" id="KW-1185">Reference proteome</keyword>
<dbReference type="PANTHER" id="PTHR11933">
    <property type="entry name" value="TRNA 5-METHYLAMINOMETHYL-2-THIOURIDYLATE -METHYLTRANSFERASE"/>
    <property type="match status" value="1"/>
</dbReference>
<dbReference type="EMBL" id="JAGGKX010000009">
    <property type="protein sequence ID" value="MBP1969946.1"/>
    <property type="molecule type" value="Genomic_DNA"/>
</dbReference>
<protein>
    <submittedName>
        <fullName evidence="2">tRNA U34 2-thiouridine synthase MnmA/TrmU</fullName>
    </submittedName>
</protein>
<proteinExistence type="predicted"/>
<feature type="domain" description="tRNA-specific 2-thiouridylase MnmA-like C-terminal" evidence="1">
    <location>
        <begin position="5"/>
        <end position="80"/>
    </location>
</feature>
<sequence length="94" mass="10727">MLYSNSIIADNVSWILNEDIPDTFECTAKFRYRQPDNKVTVERLNDSKVKVIFHEPIRAIAPGQAVVFYQGEECLGGGTINQVYRENKQLTYVG</sequence>
<reference evidence="2 3" key="1">
    <citation type="submission" date="2021-03" db="EMBL/GenBank/DDBJ databases">
        <title>Genomic Encyclopedia of Type Strains, Phase IV (KMG-IV): sequencing the most valuable type-strain genomes for metagenomic binning, comparative biology and taxonomic classification.</title>
        <authorList>
            <person name="Goeker M."/>
        </authorList>
    </citation>
    <scope>NUCLEOTIDE SEQUENCE [LARGE SCALE GENOMIC DNA]</scope>
    <source>
        <strain evidence="2 3">DSM 25609</strain>
    </source>
</reference>
<evidence type="ECO:0000313" key="2">
    <source>
        <dbReference type="EMBL" id="MBP1969946.1"/>
    </source>
</evidence>
<gene>
    <name evidence="2" type="ORF">J2Z83_002054</name>
</gene>
<name>A0ABS4IG75_9BACI</name>
<evidence type="ECO:0000313" key="3">
    <source>
        <dbReference type="Proteomes" id="UP001519345"/>
    </source>
</evidence>
<dbReference type="Pfam" id="PF20258">
    <property type="entry name" value="tRNA_Me_trans_C"/>
    <property type="match status" value="1"/>
</dbReference>
<organism evidence="2 3">
    <name type="scientific">Virgibacillus natechei</name>
    <dbReference type="NCBI Taxonomy" id="1216297"/>
    <lineage>
        <taxon>Bacteria</taxon>
        <taxon>Bacillati</taxon>
        <taxon>Bacillota</taxon>
        <taxon>Bacilli</taxon>
        <taxon>Bacillales</taxon>
        <taxon>Bacillaceae</taxon>
        <taxon>Virgibacillus</taxon>
    </lineage>
</organism>
<accession>A0ABS4IG75</accession>
<dbReference type="Gene3D" id="2.40.30.10">
    <property type="entry name" value="Translation factors"/>
    <property type="match status" value="1"/>
</dbReference>
<dbReference type="InterPro" id="IPR046885">
    <property type="entry name" value="MnmA-like_C"/>
</dbReference>
<comment type="caution">
    <text evidence="2">The sequence shown here is derived from an EMBL/GenBank/DDBJ whole genome shotgun (WGS) entry which is preliminary data.</text>
</comment>
<evidence type="ECO:0000259" key="1">
    <source>
        <dbReference type="Pfam" id="PF20258"/>
    </source>
</evidence>
<dbReference type="Proteomes" id="UP001519345">
    <property type="component" value="Unassembled WGS sequence"/>
</dbReference>
<dbReference type="PANTHER" id="PTHR11933:SF5">
    <property type="entry name" value="MITOCHONDRIAL TRNA-SPECIFIC 2-THIOURIDYLASE 1"/>
    <property type="match status" value="1"/>
</dbReference>